<evidence type="ECO:0008006" key="3">
    <source>
        <dbReference type="Google" id="ProtNLM"/>
    </source>
</evidence>
<evidence type="ECO:0000313" key="2">
    <source>
        <dbReference type="Proteomes" id="UP000199759"/>
    </source>
</evidence>
<organism evidence="1 2">
    <name type="scientific">Maricaulis salignorans</name>
    <dbReference type="NCBI Taxonomy" id="144026"/>
    <lineage>
        <taxon>Bacteria</taxon>
        <taxon>Pseudomonadati</taxon>
        <taxon>Pseudomonadota</taxon>
        <taxon>Alphaproteobacteria</taxon>
        <taxon>Maricaulales</taxon>
        <taxon>Maricaulaceae</taxon>
        <taxon>Maricaulis</taxon>
    </lineage>
</organism>
<gene>
    <name evidence="1" type="ORF">SAMN04488568_11381</name>
</gene>
<accession>A0A1G9U2E3</accession>
<name>A0A1G9U2E3_9PROT</name>
<sequence length="130" mass="14515">MHATTEIEHESNFCVWRVNGRADLEALQASYLERFDLPGWWPGIRNLSILTDTRLDLLSPGEAEKLMRFMAIAAAKHGVGDGFFAAVACADPESRTLLSYWDRRAPAGLSGENRTFGDEKTARTWLASQD</sequence>
<dbReference type="Proteomes" id="UP000199759">
    <property type="component" value="Unassembled WGS sequence"/>
</dbReference>
<evidence type="ECO:0000313" key="1">
    <source>
        <dbReference type="EMBL" id="SDM53784.1"/>
    </source>
</evidence>
<reference evidence="1 2" key="1">
    <citation type="submission" date="2016-10" db="EMBL/GenBank/DDBJ databases">
        <authorList>
            <person name="de Groot N.N."/>
        </authorList>
    </citation>
    <scope>NUCLEOTIDE SEQUENCE [LARGE SCALE GENOMIC DNA]</scope>
    <source>
        <strain evidence="1 2">DSM 16077</strain>
    </source>
</reference>
<dbReference type="EMBL" id="FNHG01000013">
    <property type="protein sequence ID" value="SDM53784.1"/>
    <property type="molecule type" value="Genomic_DNA"/>
</dbReference>
<protein>
    <recommendedName>
        <fullName evidence="3">SpoIIAA-like</fullName>
    </recommendedName>
</protein>
<dbReference type="AlphaFoldDB" id="A0A1G9U2E3"/>
<keyword evidence="2" id="KW-1185">Reference proteome</keyword>
<proteinExistence type="predicted"/>
<dbReference type="RefSeq" id="WP_091770662.1">
    <property type="nucleotide sequence ID" value="NZ_FNHG01000013.1"/>
</dbReference>